<dbReference type="PANTHER" id="PTHR33885:SF3">
    <property type="entry name" value="PHAGE SHOCK PROTEIN C"/>
    <property type="match status" value="1"/>
</dbReference>
<dbReference type="PANTHER" id="PTHR33885">
    <property type="entry name" value="PHAGE SHOCK PROTEIN C"/>
    <property type="match status" value="1"/>
</dbReference>
<dbReference type="Pfam" id="PF04024">
    <property type="entry name" value="PspC"/>
    <property type="match status" value="1"/>
</dbReference>
<dbReference type="RefSeq" id="WP_345418881.1">
    <property type="nucleotide sequence ID" value="NZ_BAABGT010000038.1"/>
</dbReference>
<feature type="domain" description="Phage shock protein PspC N-terminal" evidence="8">
    <location>
        <begin position="21"/>
        <end position="75"/>
    </location>
</feature>
<keyword evidence="10" id="KW-1185">Reference proteome</keyword>
<dbReference type="Proteomes" id="UP001501598">
    <property type="component" value="Unassembled WGS sequence"/>
</dbReference>
<feature type="compositionally biased region" description="Basic and acidic residues" evidence="6">
    <location>
        <begin position="237"/>
        <end position="247"/>
    </location>
</feature>
<feature type="transmembrane region" description="Helical" evidence="7">
    <location>
        <begin position="254"/>
        <end position="274"/>
    </location>
</feature>
<gene>
    <name evidence="9" type="ORF">GCM10023175_34010</name>
</gene>
<feature type="compositionally biased region" description="Low complexity" evidence="6">
    <location>
        <begin position="193"/>
        <end position="205"/>
    </location>
</feature>
<name>A0ABP8RT72_9PSEU</name>
<dbReference type="EMBL" id="BAABGT010000038">
    <property type="protein sequence ID" value="GAA4548196.1"/>
    <property type="molecule type" value="Genomic_DNA"/>
</dbReference>
<sequence length="461" mass="46352">MGRSEHTADVGTTLRDMWETRPARPRRDRKVAGVAAAIARRYDIDPVLVRVGFAVAAVYGVGIALYVAGWLLLPAADQDDPLDGAGPRPATGGVHPAAWIGLGVLVLATGGVFWGDNGGFVLPVLAVLVLLFLLHRSRGGSRALADDGAASGPGAVADGPVGNAGSRTDGVDTPAAGGTTEDRPASGAGHPDAPTTPLSTSAAATGEPAVHADPLDRGTPPEWDPLGAAPFAWDLPEPARPEPEPAPRARRTRITLITLACALVGGGIAGAVVLMTAGIAGLPIVFATPLAVVGVGLVIGAFARSGRGLIPFALILGLLTWGSVAVRDPLQNIGQGGVGDISVAPTSAAALAPTYERGAGTIALDLSRLDTSVPPGTDATPIRTAATVGLGTVEVTVPADADVTVRAHAELGDVLFGTTDQGGTDARLTVVDDLGADGVRSGRPIELDLQAGLGSVEVRRG</sequence>
<evidence type="ECO:0000313" key="10">
    <source>
        <dbReference type="Proteomes" id="UP001501598"/>
    </source>
</evidence>
<feature type="transmembrane region" description="Helical" evidence="7">
    <location>
        <begin position="309"/>
        <end position="326"/>
    </location>
</feature>
<feature type="transmembrane region" description="Helical" evidence="7">
    <location>
        <begin position="51"/>
        <end position="73"/>
    </location>
</feature>
<comment type="subcellular location">
    <subcellularLocation>
        <location evidence="1">Cell membrane</location>
        <topology evidence="1">Single-pass membrane protein</topology>
    </subcellularLocation>
</comment>
<comment type="caution">
    <text evidence="9">The sequence shown here is derived from an EMBL/GenBank/DDBJ whole genome shotgun (WGS) entry which is preliminary data.</text>
</comment>
<protein>
    <submittedName>
        <fullName evidence="9">PspC domain-containing protein</fullName>
    </submittedName>
</protein>
<evidence type="ECO:0000256" key="4">
    <source>
        <dbReference type="ARBA" id="ARBA00022989"/>
    </source>
</evidence>
<keyword evidence="3 7" id="KW-0812">Transmembrane</keyword>
<keyword evidence="5 7" id="KW-0472">Membrane</keyword>
<keyword evidence="4 7" id="KW-1133">Transmembrane helix</keyword>
<feature type="region of interest" description="Disordered" evidence="6">
    <location>
        <begin position="143"/>
        <end position="249"/>
    </location>
</feature>
<evidence type="ECO:0000256" key="7">
    <source>
        <dbReference type="SAM" id="Phobius"/>
    </source>
</evidence>
<evidence type="ECO:0000256" key="1">
    <source>
        <dbReference type="ARBA" id="ARBA00004162"/>
    </source>
</evidence>
<evidence type="ECO:0000259" key="8">
    <source>
        <dbReference type="Pfam" id="PF04024"/>
    </source>
</evidence>
<evidence type="ECO:0000313" key="9">
    <source>
        <dbReference type="EMBL" id="GAA4548196.1"/>
    </source>
</evidence>
<accession>A0ABP8RT72</accession>
<organism evidence="9 10">
    <name type="scientific">Pseudonocardia xishanensis</name>
    <dbReference type="NCBI Taxonomy" id="630995"/>
    <lineage>
        <taxon>Bacteria</taxon>
        <taxon>Bacillati</taxon>
        <taxon>Actinomycetota</taxon>
        <taxon>Actinomycetes</taxon>
        <taxon>Pseudonocardiales</taxon>
        <taxon>Pseudonocardiaceae</taxon>
        <taxon>Pseudonocardia</taxon>
    </lineage>
</organism>
<dbReference type="InterPro" id="IPR007168">
    <property type="entry name" value="Phageshock_PspC_N"/>
</dbReference>
<keyword evidence="2" id="KW-1003">Cell membrane</keyword>
<feature type="transmembrane region" description="Helical" evidence="7">
    <location>
        <begin position="280"/>
        <end position="302"/>
    </location>
</feature>
<dbReference type="InterPro" id="IPR052027">
    <property type="entry name" value="PspC"/>
</dbReference>
<reference evidence="10" key="1">
    <citation type="journal article" date="2019" name="Int. J. Syst. Evol. Microbiol.">
        <title>The Global Catalogue of Microorganisms (GCM) 10K type strain sequencing project: providing services to taxonomists for standard genome sequencing and annotation.</title>
        <authorList>
            <consortium name="The Broad Institute Genomics Platform"/>
            <consortium name="The Broad Institute Genome Sequencing Center for Infectious Disease"/>
            <person name="Wu L."/>
            <person name="Ma J."/>
        </authorList>
    </citation>
    <scope>NUCLEOTIDE SEQUENCE [LARGE SCALE GENOMIC DNA]</scope>
    <source>
        <strain evidence="10">JCM 17906</strain>
    </source>
</reference>
<feature type="transmembrane region" description="Helical" evidence="7">
    <location>
        <begin position="120"/>
        <end position="135"/>
    </location>
</feature>
<evidence type="ECO:0000256" key="3">
    <source>
        <dbReference type="ARBA" id="ARBA00022692"/>
    </source>
</evidence>
<proteinExistence type="predicted"/>
<evidence type="ECO:0000256" key="6">
    <source>
        <dbReference type="SAM" id="MobiDB-lite"/>
    </source>
</evidence>
<evidence type="ECO:0000256" key="5">
    <source>
        <dbReference type="ARBA" id="ARBA00023136"/>
    </source>
</evidence>
<evidence type="ECO:0000256" key="2">
    <source>
        <dbReference type="ARBA" id="ARBA00022475"/>
    </source>
</evidence>